<evidence type="ECO:0000256" key="2">
    <source>
        <dbReference type="ARBA" id="ARBA00022676"/>
    </source>
</evidence>
<keyword evidence="2" id="KW-0328">Glycosyltransferase</keyword>
<accession>A0A6L3T4N8</accession>
<name>A0A6L3T4N8_9HYPH</name>
<evidence type="ECO:0000259" key="6">
    <source>
        <dbReference type="Pfam" id="PF13579"/>
    </source>
</evidence>
<dbReference type="InterPro" id="IPR001296">
    <property type="entry name" value="Glyco_trans_1"/>
</dbReference>
<keyword evidence="8" id="KW-1185">Reference proteome</keyword>
<dbReference type="Gene3D" id="3.40.50.2000">
    <property type="entry name" value="Glycogen Phosphorylase B"/>
    <property type="match status" value="2"/>
</dbReference>
<dbReference type="OrthoDB" id="9807414at2"/>
<feature type="domain" description="Glycosyltransferase subfamily 4-like N-terminal" evidence="6">
    <location>
        <begin position="14"/>
        <end position="142"/>
    </location>
</feature>
<feature type="region of interest" description="Disordered" evidence="4">
    <location>
        <begin position="408"/>
        <end position="430"/>
    </location>
</feature>
<protein>
    <submittedName>
        <fullName evidence="7">Glycosyltransferase</fullName>
    </submittedName>
</protein>
<evidence type="ECO:0000256" key="3">
    <source>
        <dbReference type="ARBA" id="ARBA00022679"/>
    </source>
</evidence>
<dbReference type="SUPFAM" id="SSF53756">
    <property type="entry name" value="UDP-Glycosyltransferase/glycogen phosphorylase"/>
    <property type="match status" value="1"/>
</dbReference>
<evidence type="ECO:0000313" key="8">
    <source>
        <dbReference type="Proteomes" id="UP000474159"/>
    </source>
</evidence>
<evidence type="ECO:0000259" key="5">
    <source>
        <dbReference type="Pfam" id="PF00534"/>
    </source>
</evidence>
<dbReference type="Pfam" id="PF13579">
    <property type="entry name" value="Glyco_trans_4_4"/>
    <property type="match status" value="1"/>
</dbReference>
<dbReference type="PANTHER" id="PTHR12526:SF640">
    <property type="entry name" value="COLANIC ACID BIOSYNTHESIS GLYCOSYLTRANSFERASE WCAL-RELATED"/>
    <property type="match status" value="1"/>
</dbReference>
<proteinExistence type="inferred from homology"/>
<feature type="domain" description="Glycosyl transferase family 1" evidence="5">
    <location>
        <begin position="229"/>
        <end position="359"/>
    </location>
</feature>
<dbReference type="GO" id="GO:0016757">
    <property type="term" value="F:glycosyltransferase activity"/>
    <property type="evidence" value="ECO:0007669"/>
    <property type="project" value="UniProtKB-KW"/>
</dbReference>
<keyword evidence="3 7" id="KW-0808">Transferase</keyword>
<dbReference type="Proteomes" id="UP000474159">
    <property type="component" value="Unassembled WGS sequence"/>
</dbReference>
<comment type="similarity">
    <text evidence="1">Belongs to the glycosyltransferase group 1 family. Glycosyltransferase 4 subfamily.</text>
</comment>
<dbReference type="InterPro" id="IPR028098">
    <property type="entry name" value="Glyco_trans_4-like_N"/>
</dbReference>
<dbReference type="AlphaFoldDB" id="A0A6L3T4N8"/>
<dbReference type="Pfam" id="PF00534">
    <property type="entry name" value="Glycos_transf_1"/>
    <property type="match status" value="1"/>
</dbReference>
<comment type="caution">
    <text evidence="7">The sequence shown here is derived from an EMBL/GenBank/DDBJ whole genome shotgun (WGS) entry which is preliminary data.</text>
</comment>
<sequence length="430" mass="45712">MHIVILAEFAVPSGGAEKVALESARGLAEAGHAVTYIQAVTGEADPLLEHPRLTRIDLGLADAWSRPAVAAALSGIWSSEAAHRLAGALAALPHRPDCIHLHQWTRSLSPSIFPVLFGTGVPVLLTLHDYFLACPNGVAYRFDTGEPCGLRPMSAACLVAPCDSRSRLHKMVRVARTAALRQAIGQSALHVVHVCDASRARMGGMLGRYALTHHRVDNPVRVAERGPAAPGEGDAIVYVGRLTREKGADLVAEAARAAGLPALFIGTGPLSDALRQRPGIELLGWQSPEAVQSILRRRARALAAPSRWYETGPLTVYEALAAGIPVVASDRSGAAEKVRDGETGFVVPPRAAELTEAFGALADSARAAAMGRAAHAAYWAEPMTLQAHARDLSRLYEQIVHNRSCAMQHSGVPDRTDSRIEVSDPLPAKL</sequence>
<dbReference type="EMBL" id="VZZK01000006">
    <property type="protein sequence ID" value="KAB1080163.1"/>
    <property type="molecule type" value="Genomic_DNA"/>
</dbReference>
<dbReference type="PANTHER" id="PTHR12526">
    <property type="entry name" value="GLYCOSYLTRANSFERASE"/>
    <property type="match status" value="1"/>
</dbReference>
<reference evidence="7 8" key="1">
    <citation type="submission" date="2019-09" db="EMBL/GenBank/DDBJ databases">
        <title>YIM 48816 draft genome.</title>
        <authorList>
            <person name="Jiang L."/>
        </authorList>
    </citation>
    <scope>NUCLEOTIDE SEQUENCE [LARGE SCALE GENOMIC DNA]</scope>
    <source>
        <strain evidence="7 8">YIM 48816</strain>
    </source>
</reference>
<feature type="compositionally biased region" description="Basic and acidic residues" evidence="4">
    <location>
        <begin position="412"/>
        <end position="422"/>
    </location>
</feature>
<gene>
    <name evidence="7" type="ORF">F6X53_08065</name>
</gene>
<evidence type="ECO:0000256" key="4">
    <source>
        <dbReference type="SAM" id="MobiDB-lite"/>
    </source>
</evidence>
<evidence type="ECO:0000313" key="7">
    <source>
        <dbReference type="EMBL" id="KAB1080163.1"/>
    </source>
</evidence>
<organism evidence="7 8">
    <name type="scientific">Methylobacterium soli</name>
    <dbReference type="NCBI Taxonomy" id="553447"/>
    <lineage>
        <taxon>Bacteria</taxon>
        <taxon>Pseudomonadati</taxon>
        <taxon>Pseudomonadota</taxon>
        <taxon>Alphaproteobacteria</taxon>
        <taxon>Hyphomicrobiales</taxon>
        <taxon>Methylobacteriaceae</taxon>
        <taxon>Methylobacterium</taxon>
    </lineage>
</organism>
<dbReference type="RefSeq" id="WP_150999269.1">
    <property type="nucleotide sequence ID" value="NZ_VZZK01000006.1"/>
</dbReference>
<evidence type="ECO:0000256" key="1">
    <source>
        <dbReference type="ARBA" id="ARBA00009481"/>
    </source>
</evidence>